<reference evidence="3 4" key="1">
    <citation type="submission" date="2017-11" db="EMBL/GenBank/DDBJ databases">
        <title>Genomic Encyclopedia of Archaeal and Bacterial Type Strains, Phase II (KMG-II): From Individual Species to Whole Genera.</title>
        <authorList>
            <person name="Goeker M."/>
        </authorList>
    </citation>
    <scope>NUCLEOTIDE SEQUENCE [LARGE SCALE GENOMIC DNA]</scope>
    <source>
        <strain evidence="3 4">DSM 29128</strain>
    </source>
</reference>
<feature type="transmembrane region" description="Helical" evidence="1">
    <location>
        <begin position="97"/>
        <end position="118"/>
    </location>
</feature>
<feature type="domain" description="EamA" evidence="2">
    <location>
        <begin position="152"/>
        <end position="284"/>
    </location>
</feature>
<name>A0A2M8W2A4_9RHOB</name>
<keyword evidence="1" id="KW-0472">Membrane</keyword>
<accession>A0A2M8W2A4</accession>
<feature type="transmembrane region" description="Helical" evidence="1">
    <location>
        <begin position="152"/>
        <end position="168"/>
    </location>
</feature>
<gene>
    <name evidence="3" type="ORF">BC777_3051</name>
</gene>
<feature type="transmembrane region" description="Helical" evidence="1">
    <location>
        <begin position="37"/>
        <end position="59"/>
    </location>
</feature>
<feature type="transmembrane region" description="Helical" evidence="1">
    <location>
        <begin position="6"/>
        <end position="25"/>
    </location>
</feature>
<dbReference type="AlphaFoldDB" id="A0A2M8W2A4"/>
<dbReference type="Pfam" id="PF00892">
    <property type="entry name" value="EamA"/>
    <property type="match status" value="1"/>
</dbReference>
<dbReference type="Proteomes" id="UP000228531">
    <property type="component" value="Unassembled WGS sequence"/>
</dbReference>
<dbReference type="EMBL" id="PGTY01000003">
    <property type="protein sequence ID" value="PJI85055.1"/>
    <property type="molecule type" value="Genomic_DNA"/>
</dbReference>
<dbReference type="InterPro" id="IPR000620">
    <property type="entry name" value="EamA_dom"/>
</dbReference>
<keyword evidence="4" id="KW-1185">Reference proteome</keyword>
<dbReference type="InterPro" id="IPR037185">
    <property type="entry name" value="EmrE-like"/>
</dbReference>
<evidence type="ECO:0000313" key="3">
    <source>
        <dbReference type="EMBL" id="PJI85055.1"/>
    </source>
</evidence>
<protein>
    <submittedName>
        <fullName evidence="3">EamA-like transporter family protein</fullName>
    </submittedName>
</protein>
<sequence length="289" mass="30351">MTQRGFPVTITVFFAVIGAAILHAAWNALVKGGADKLVSLTAVMFGHTPFAIVAILIAPPMGVEALPYLAAGILLHLGYQLFLLYSYGAGDLTQVYPIARGSAPLIVAFVSITVLGVTLKGTELVAVLIIGIGIVSLALVRRADGLRNGKAAMFALITGCFIAGYSIVDGMGARAGGTSLAYFGWLAIGNTIALGAIVAMRAPQTFGKLWQNGHKLFWLGGGASFIAYAIVTWAFTQAPIALVTALRETSIVFALLIGVFFLKERLDLMKVLSTMTVLIGAALLRLARP</sequence>
<proteinExistence type="predicted"/>
<evidence type="ECO:0000256" key="1">
    <source>
        <dbReference type="SAM" id="Phobius"/>
    </source>
</evidence>
<feature type="transmembrane region" description="Helical" evidence="1">
    <location>
        <begin position="241"/>
        <end position="261"/>
    </location>
</feature>
<dbReference type="Gene3D" id="1.10.3730.20">
    <property type="match status" value="2"/>
</dbReference>
<organism evidence="3 4">
    <name type="scientific">Yoonia maricola</name>
    <dbReference type="NCBI Taxonomy" id="420999"/>
    <lineage>
        <taxon>Bacteria</taxon>
        <taxon>Pseudomonadati</taxon>
        <taxon>Pseudomonadota</taxon>
        <taxon>Alphaproteobacteria</taxon>
        <taxon>Rhodobacterales</taxon>
        <taxon>Paracoccaceae</taxon>
        <taxon>Yoonia</taxon>
    </lineage>
</organism>
<evidence type="ECO:0000313" key="4">
    <source>
        <dbReference type="Proteomes" id="UP000228531"/>
    </source>
</evidence>
<dbReference type="SUPFAM" id="SSF103481">
    <property type="entry name" value="Multidrug resistance efflux transporter EmrE"/>
    <property type="match status" value="2"/>
</dbReference>
<keyword evidence="1" id="KW-0812">Transmembrane</keyword>
<feature type="transmembrane region" description="Helical" evidence="1">
    <location>
        <begin position="65"/>
        <end position="85"/>
    </location>
</feature>
<dbReference type="GO" id="GO:0016020">
    <property type="term" value="C:membrane"/>
    <property type="evidence" value="ECO:0007669"/>
    <property type="project" value="InterPro"/>
</dbReference>
<evidence type="ECO:0000259" key="2">
    <source>
        <dbReference type="Pfam" id="PF00892"/>
    </source>
</evidence>
<keyword evidence="1" id="KW-1133">Transmembrane helix</keyword>
<comment type="caution">
    <text evidence="3">The sequence shown here is derived from an EMBL/GenBank/DDBJ whole genome shotgun (WGS) entry which is preliminary data.</text>
</comment>
<feature type="transmembrane region" description="Helical" evidence="1">
    <location>
        <begin position="124"/>
        <end position="140"/>
    </location>
</feature>
<feature type="transmembrane region" description="Helical" evidence="1">
    <location>
        <begin position="216"/>
        <end position="235"/>
    </location>
</feature>
<feature type="transmembrane region" description="Helical" evidence="1">
    <location>
        <begin position="180"/>
        <end position="200"/>
    </location>
</feature>